<dbReference type="GO" id="GO:0016787">
    <property type="term" value="F:hydrolase activity"/>
    <property type="evidence" value="ECO:0007669"/>
    <property type="project" value="UniProtKB-KW"/>
</dbReference>
<feature type="domain" description="DNA helicase Pif1-like DEAD-box helicase" evidence="3">
    <location>
        <begin position="1325"/>
        <end position="1383"/>
    </location>
</feature>
<dbReference type="InterPro" id="IPR027417">
    <property type="entry name" value="P-loop_NTPase"/>
</dbReference>
<gene>
    <name evidence="6" type="ORF">HRG_08633</name>
</gene>
<evidence type="ECO:0000313" key="7">
    <source>
        <dbReference type="Proteomes" id="UP000824596"/>
    </source>
</evidence>
<keyword evidence="1" id="KW-0547">Nucleotide-binding</keyword>
<dbReference type="InterPro" id="IPR010285">
    <property type="entry name" value="DNA_helicase_pif1-like_DEAD"/>
</dbReference>
<dbReference type="RefSeq" id="XP_044717991.1">
    <property type="nucleotide sequence ID" value="XM_044867104.1"/>
</dbReference>
<feature type="compositionally biased region" description="Low complexity" evidence="2">
    <location>
        <begin position="377"/>
        <end position="387"/>
    </location>
</feature>
<dbReference type="GO" id="GO:0006281">
    <property type="term" value="P:DNA repair"/>
    <property type="evidence" value="ECO:0007669"/>
    <property type="project" value="UniProtKB-KW"/>
</dbReference>
<comment type="catalytic activity">
    <reaction evidence="1">
        <text>ATP + H2O = ADP + phosphate + H(+)</text>
        <dbReference type="Rhea" id="RHEA:13065"/>
        <dbReference type="ChEBI" id="CHEBI:15377"/>
        <dbReference type="ChEBI" id="CHEBI:15378"/>
        <dbReference type="ChEBI" id="CHEBI:30616"/>
        <dbReference type="ChEBI" id="CHEBI:43474"/>
        <dbReference type="ChEBI" id="CHEBI:456216"/>
        <dbReference type="EC" id="5.6.2.3"/>
    </reaction>
</comment>
<dbReference type="GO" id="GO:0000723">
    <property type="term" value="P:telomere maintenance"/>
    <property type="evidence" value="ECO:0007669"/>
    <property type="project" value="InterPro"/>
</dbReference>
<organism evidence="6 7">
    <name type="scientific">Hirsutella rhossiliensis</name>
    <dbReference type="NCBI Taxonomy" id="111463"/>
    <lineage>
        <taxon>Eukaryota</taxon>
        <taxon>Fungi</taxon>
        <taxon>Dikarya</taxon>
        <taxon>Ascomycota</taxon>
        <taxon>Pezizomycotina</taxon>
        <taxon>Sordariomycetes</taxon>
        <taxon>Hypocreomycetidae</taxon>
        <taxon>Hypocreales</taxon>
        <taxon>Ophiocordycipitaceae</taxon>
        <taxon>Hirsutella</taxon>
    </lineage>
</organism>
<dbReference type="PANTHER" id="PTHR47642">
    <property type="entry name" value="ATP-DEPENDENT DNA HELICASE"/>
    <property type="match status" value="1"/>
</dbReference>
<dbReference type="Pfam" id="PF20209">
    <property type="entry name" value="DUF6570"/>
    <property type="match status" value="1"/>
</dbReference>
<feature type="compositionally biased region" description="Basic and acidic residues" evidence="2">
    <location>
        <begin position="289"/>
        <end position="299"/>
    </location>
</feature>
<evidence type="ECO:0000256" key="2">
    <source>
        <dbReference type="SAM" id="MobiDB-lite"/>
    </source>
</evidence>
<name>A0A9P8MQM2_9HYPO</name>
<dbReference type="SUPFAM" id="SSF52540">
    <property type="entry name" value="P-loop containing nucleoside triphosphate hydrolases"/>
    <property type="match status" value="1"/>
</dbReference>
<keyword evidence="7" id="KW-1185">Reference proteome</keyword>
<dbReference type="GO" id="GO:0005524">
    <property type="term" value="F:ATP binding"/>
    <property type="evidence" value="ECO:0007669"/>
    <property type="project" value="UniProtKB-KW"/>
</dbReference>
<evidence type="ECO:0000259" key="4">
    <source>
        <dbReference type="Pfam" id="PF14214"/>
    </source>
</evidence>
<dbReference type="InterPro" id="IPR025476">
    <property type="entry name" value="Helitron_helicase-like"/>
</dbReference>
<reference evidence="6" key="1">
    <citation type="submission" date="2021-09" db="EMBL/GenBank/DDBJ databases">
        <title>A high-quality genome of the endoparasitic fungus Hirsutella rhossiliensis with a comparison of Hirsutella genomes reveals transposable elements contributing to genome size variation.</title>
        <authorList>
            <person name="Lin R."/>
            <person name="Jiao Y."/>
            <person name="Sun X."/>
            <person name="Ling J."/>
            <person name="Xie B."/>
            <person name="Cheng X."/>
        </authorList>
    </citation>
    <scope>NUCLEOTIDE SEQUENCE</scope>
    <source>
        <strain evidence="6">HR02</strain>
    </source>
</reference>
<dbReference type="Pfam" id="PF05970">
    <property type="entry name" value="PIF1"/>
    <property type="match status" value="1"/>
</dbReference>
<keyword evidence="1" id="KW-0067">ATP-binding</keyword>
<feature type="domain" description="DUF6570" evidence="5">
    <location>
        <begin position="174"/>
        <end position="269"/>
    </location>
</feature>
<evidence type="ECO:0000256" key="1">
    <source>
        <dbReference type="RuleBase" id="RU363044"/>
    </source>
</evidence>
<feature type="region of interest" description="Disordered" evidence="2">
    <location>
        <begin position="1"/>
        <end position="36"/>
    </location>
</feature>
<dbReference type="InterPro" id="IPR051055">
    <property type="entry name" value="PIF1_helicase"/>
</dbReference>
<comment type="caution">
    <text evidence="6">The sequence shown here is derived from an EMBL/GenBank/DDBJ whole genome shotgun (WGS) entry which is preliminary data.</text>
</comment>
<keyword evidence="1 6" id="KW-0347">Helicase</keyword>
<dbReference type="InterPro" id="IPR046700">
    <property type="entry name" value="DUF6570"/>
</dbReference>
<dbReference type="GO" id="GO:0006310">
    <property type="term" value="P:DNA recombination"/>
    <property type="evidence" value="ECO:0007669"/>
    <property type="project" value="UniProtKB-KW"/>
</dbReference>
<comment type="similarity">
    <text evidence="1">Belongs to the helicase family.</text>
</comment>
<proteinExistence type="inferred from homology"/>
<evidence type="ECO:0000259" key="5">
    <source>
        <dbReference type="Pfam" id="PF20209"/>
    </source>
</evidence>
<dbReference type="Gene3D" id="3.40.50.300">
    <property type="entry name" value="P-loop containing nucleotide triphosphate hydrolases"/>
    <property type="match status" value="1"/>
</dbReference>
<evidence type="ECO:0000313" key="6">
    <source>
        <dbReference type="EMBL" id="KAH0960478.1"/>
    </source>
</evidence>
<accession>A0A9P8MQM2</accession>
<protein>
    <recommendedName>
        <fullName evidence="1">ATP-dependent DNA helicase</fullName>
        <ecNumber evidence="1">5.6.2.3</ecNumber>
    </recommendedName>
</protein>
<dbReference type="OrthoDB" id="5210233at2759"/>
<sequence length="1713" mass="187832">MNRQPGGERKRKGRTPGGQALGKCSRVRVGQKTPRRRELQAEDLASVLQHLEEEFAAGERLADEQTWCMPVPRARQVRTVQRFYRAFHDAGTLPVLTCKVCYRKRSREELREMAWERWPWRSPVTEGGRSLFACRSCFPEGRAVPVCAECARCLGRERASPGMHLHGRLGCEHAYPDELKGLTPVEEKLISLNSCYGFVTRYSIPGGQRQSVSPVMDEIHVSWQGAEKPGPRDLSGLLSVRRRAVERALVWLKENNPLYGEVEIDVAEMESWGAPPHGVPSVVCERLERNEPSARERTRTAQVVPPTERAMDDEGAVEIEEILVMLSQGRDPAESRDVRPTCDDEEDGARPEEGGEGGGRREDSLRPRRRRADGARARAGPRTWVGTAAGGAARGGDGDKYEPYIQVRRGNEFADSADASFFAKTFPTLFPFGVGPRLADEAATRGSETTGWRGRAAEAERVAEGLTSTRNMNLQAWADVVLRRHGGRRNEEELRKGRGSTKVVNDAEARGGEVELEATGKTGDDGVKELLRSLSVFGHRQPMSRESRLSMRKKILSLIVRYGVPAIWFTLNPNDITNPVKLRLAAYRARDPEAAEAFLRELGTAYKRVRLAIADPMSAAVFFHREIKLFFEHYVDVGDESVFGHVGAYYGAVETNERGALHLHGLLWLKGNARLGEALAGAGGEEQAAYRERIIRYVDSVFSEELDAEGHHAVQAERSITAHMSSWLDDVERLTDAFDEEANFCAGATQVHTHSATCVKYSLAGPVVGDLCRFKAPWRLVERTALTADGVLEIRRTHSMVNRWNKAMAVGLRHNHDISFIATQRKTMALIYYITNYATKVEVIADLLGYPAEFCSGAAWAYVNTNQLYWAVFRQWRHLRLASGVEATASDAPDETVVVEEAGPRISFIEAYRHRGGLLQGLCLYDYASLVRLKRNGGGAEGCAAWGEIPFNESWAPGRTGRKCSDGRVRGERTPDGYLSKEFGEEDEESCHRRAAVQHLALIARLADNVQLLRRSAEDAKRDARQWAATTEEGEPAAAARANEGAEEAAEGGGQVYRAGGAGDAARLIDVVRNAAGAGQVTARSAELLAMTQQLCRFQQSALSSAAELDATVVAGEAGPRRVILAGSTLSGAALPRQEQVRAIKSQQRSAARERERAIQGIQGGAAASAPGADRGAALRGVMGGFGEDDVEVTAADADAGMRVRLGPSSSFVAAGRELAGRLTLNEKQSIALLIICRQLDQARQGGDAGDSGDAGQLCLFVGGEGATNHGDIGDGGGADQRHHLHSACGLLVGQGGQAGSAREVDGVRLPGQGERFVDGRSRMDWQEKEVLVIDEVSMLGARTLHAANEQLCRLRGSPRDFGGIPVVILCGDFHQFRPVQERSILLPSAAVPWDADGAFAAERRRQHDKAHALWRKFTTVVMLDEQMRAAGDPELRRLLGRIRRGEQDRSDLDLLNSRCYRAGRRIPWETGVTVVTPLNRNRWNLNLEAALAFRARQRTAARIFVSEHKWRDGTPTEEEAVLMLGQGDDSATPVPAVFLFVPGMPVVVNQNTHQGLKLVNGAGYTAVDVIPDRAFPGHRVSAELTMHFGPPPEGLPCAAAFACTDYKVQGGTLERVALELRGARTTTVDGRAVPSPCDPYSLYVQLSRCPTLDGIMLVSEVRERDLVGNRVPEEMTAAQARLERLSERTVGEALRWLGDDLRGRGRTRRDWG</sequence>
<feature type="compositionally biased region" description="Basic and acidic residues" evidence="2">
    <location>
        <begin position="331"/>
        <end position="376"/>
    </location>
</feature>
<keyword evidence="1" id="KW-0227">DNA damage</keyword>
<comment type="cofactor">
    <cofactor evidence="1">
        <name>Mg(2+)</name>
        <dbReference type="ChEBI" id="CHEBI:18420"/>
    </cofactor>
</comment>
<dbReference type="Proteomes" id="UP000824596">
    <property type="component" value="Unassembled WGS sequence"/>
</dbReference>
<feature type="compositionally biased region" description="Acidic residues" evidence="2">
    <location>
        <begin position="311"/>
        <end position="321"/>
    </location>
</feature>
<keyword evidence="1" id="KW-0234">DNA repair</keyword>
<dbReference type="EMBL" id="JAIZPD010000010">
    <property type="protein sequence ID" value="KAH0960478.1"/>
    <property type="molecule type" value="Genomic_DNA"/>
</dbReference>
<keyword evidence="1" id="KW-0378">Hydrolase</keyword>
<dbReference type="Pfam" id="PF14214">
    <property type="entry name" value="Helitron_like_N"/>
    <property type="match status" value="1"/>
</dbReference>
<dbReference type="GO" id="GO:0043139">
    <property type="term" value="F:5'-3' DNA helicase activity"/>
    <property type="evidence" value="ECO:0007669"/>
    <property type="project" value="UniProtKB-EC"/>
</dbReference>
<evidence type="ECO:0000259" key="3">
    <source>
        <dbReference type="Pfam" id="PF05970"/>
    </source>
</evidence>
<feature type="region of interest" description="Disordered" evidence="2">
    <location>
        <begin position="289"/>
        <end position="400"/>
    </location>
</feature>
<dbReference type="GeneID" id="68357762"/>
<feature type="domain" description="Helitron helicase-like" evidence="4">
    <location>
        <begin position="504"/>
        <end position="667"/>
    </location>
</feature>
<keyword evidence="1" id="KW-0233">DNA recombination</keyword>
<dbReference type="EC" id="5.6.2.3" evidence="1"/>